<feature type="transmembrane region" description="Helical" evidence="1">
    <location>
        <begin position="108"/>
        <end position="125"/>
    </location>
</feature>
<evidence type="ECO:0000256" key="1">
    <source>
        <dbReference type="SAM" id="Phobius"/>
    </source>
</evidence>
<keyword evidence="1" id="KW-1133">Transmembrane helix</keyword>
<dbReference type="EMBL" id="FNRD01000008">
    <property type="protein sequence ID" value="SEA76700.1"/>
    <property type="molecule type" value="Genomic_DNA"/>
</dbReference>
<evidence type="ECO:0000313" key="3">
    <source>
        <dbReference type="Proteomes" id="UP000198951"/>
    </source>
</evidence>
<proteinExistence type="predicted"/>
<dbReference type="STRING" id="150146.SAMN05443667_108143"/>
<evidence type="ECO:0000313" key="2">
    <source>
        <dbReference type="EMBL" id="SEA76700.1"/>
    </source>
</evidence>
<organism evidence="2 3">
    <name type="scientific">Flavobacterium gillisiae</name>
    <dbReference type="NCBI Taxonomy" id="150146"/>
    <lineage>
        <taxon>Bacteria</taxon>
        <taxon>Pseudomonadati</taxon>
        <taxon>Bacteroidota</taxon>
        <taxon>Flavobacteriia</taxon>
        <taxon>Flavobacteriales</taxon>
        <taxon>Flavobacteriaceae</taxon>
        <taxon>Flavobacterium</taxon>
    </lineage>
</organism>
<feature type="transmembrane region" description="Helical" evidence="1">
    <location>
        <begin position="48"/>
        <end position="64"/>
    </location>
</feature>
<name>A0A1H4DWE0_9FLAO</name>
<reference evidence="3" key="1">
    <citation type="submission" date="2016-10" db="EMBL/GenBank/DDBJ databases">
        <authorList>
            <person name="Varghese N."/>
            <person name="Submissions S."/>
        </authorList>
    </citation>
    <scope>NUCLEOTIDE SEQUENCE [LARGE SCALE GENOMIC DNA]</scope>
    <source>
        <strain evidence="3">DSM 22376</strain>
    </source>
</reference>
<gene>
    <name evidence="2" type="ORF">SAMN05443667_108143</name>
</gene>
<dbReference type="Proteomes" id="UP000198951">
    <property type="component" value="Unassembled WGS sequence"/>
</dbReference>
<keyword evidence="1" id="KW-0472">Membrane</keyword>
<feature type="transmembrane region" description="Helical" evidence="1">
    <location>
        <begin position="70"/>
        <end position="88"/>
    </location>
</feature>
<dbReference type="RefSeq" id="WP_091090464.1">
    <property type="nucleotide sequence ID" value="NZ_FNRD01000008.1"/>
</dbReference>
<protein>
    <submittedName>
        <fullName evidence="2">Uncharacterized protein</fullName>
    </submittedName>
</protein>
<keyword evidence="1" id="KW-0812">Transmembrane</keyword>
<keyword evidence="3" id="KW-1185">Reference proteome</keyword>
<dbReference type="OrthoDB" id="1442037at2"/>
<accession>A0A1H4DWE0</accession>
<dbReference type="AlphaFoldDB" id="A0A1H4DWE0"/>
<sequence>MVLLAKWIVILFGCFLISAGFLMLFYPSKARAIIGKAGSTNFINYAEITIRMIPAAALVIYADFSKYPEVFSVLGWFIIATSLVLYVIPRKIHHAYAVYCAALLKPNLIRLTSPFSILFGSFIIFCVV</sequence>
<feature type="transmembrane region" description="Helical" evidence="1">
    <location>
        <begin position="6"/>
        <end position="27"/>
    </location>
</feature>